<keyword evidence="2" id="KW-1185">Reference proteome</keyword>
<evidence type="ECO:0000313" key="1">
    <source>
        <dbReference type="EMBL" id="TQR14376.1"/>
    </source>
</evidence>
<name>A0A544TAG8_9BACI</name>
<comment type="caution">
    <text evidence="1">The sequence shown here is derived from an EMBL/GenBank/DDBJ whole genome shotgun (WGS) entry which is preliminary data.</text>
</comment>
<organism evidence="1 2">
    <name type="scientific">Psychrobacillus lasiicapitis</name>
    <dbReference type="NCBI Taxonomy" id="1636719"/>
    <lineage>
        <taxon>Bacteria</taxon>
        <taxon>Bacillati</taxon>
        <taxon>Bacillota</taxon>
        <taxon>Bacilli</taxon>
        <taxon>Bacillales</taxon>
        <taxon>Bacillaceae</taxon>
        <taxon>Psychrobacillus</taxon>
    </lineage>
</organism>
<protein>
    <submittedName>
        <fullName evidence="1">Uncharacterized protein</fullName>
    </submittedName>
</protein>
<evidence type="ECO:0000313" key="2">
    <source>
        <dbReference type="Proteomes" id="UP000317316"/>
    </source>
</evidence>
<sequence>MIITSKFTEEQEIQFLRLIRPNIVEILREKKGVATLIRFNDQQYVVQHPSHMRSNQNLKKKAK</sequence>
<accession>A0A544TAG8</accession>
<dbReference type="Proteomes" id="UP000317316">
    <property type="component" value="Unassembled WGS sequence"/>
</dbReference>
<reference evidence="1 2" key="1">
    <citation type="submission" date="2019-05" db="EMBL/GenBank/DDBJ databases">
        <title>Psychrobacillus vulpis sp. nov., a new species isolated from feces of a red fox that inhabits in The Tablas de Daimiel Natural Park, Albacete, Spain.</title>
        <authorList>
            <person name="Rodriguez M."/>
            <person name="Reina J.C."/>
            <person name="Bejar V."/>
            <person name="Llamas I."/>
        </authorList>
    </citation>
    <scope>NUCLEOTIDE SEQUENCE [LARGE SCALE GENOMIC DNA]</scope>
    <source>
        <strain evidence="1 2">NEAU-3TGS17</strain>
    </source>
</reference>
<gene>
    <name evidence="1" type="ORF">FG382_07925</name>
</gene>
<dbReference type="EMBL" id="VDGH01000004">
    <property type="protein sequence ID" value="TQR14376.1"/>
    <property type="molecule type" value="Genomic_DNA"/>
</dbReference>
<dbReference type="RefSeq" id="WP_142538359.1">
    <property type="nucleotide sequence ID" value="NZ_BMIE01000003.1"/>
</dbReference>
<dbReference type="AlphaFoldDB" id="A0A544TAG8"/>
<proteinExistence type="predicted"/>